<evidence type="ECO:0000256" key="2">
    <source>
        <dbReference type="SAM" id="Phobius"/>
    </source>
</evidence>
<dbReference type="STRING" id="882086.SacxiDRAFT_2511"/>
<keyword evidence="2" id="KW-0812">Transmembrane</keyword>
<dbReference type="RefSeq" id="WP_006238881.1">
    <property type="nucleotide sequence ID" value="NZ_JH636049.1"/>
</dbReference>
<dbReference type="OrthoDB" id="3676216at2"/>
<protein>
    <submittedName>
        <fullName evidence="4">Uncharacterized protein</fullName>
    </submittedName>
</protein>
<dbReference type="AlphaFoldDB" id="I0V3N1"/>
<evidence type="ECO:0000313" key="4">
    <source>
        <dbReference type="EMBL" id="EID54734.1"/>
    </source>
</evidence>
<evidence type="ECO:0000256" key="1">
    <source>
        <dbReference type="SAM" id="MobiDB-lite"/>
    </source>
</evidence>
<keyword evidence="5" id="KW-1185">Reference proteome</keyword>
<proteinExistence type="predicted"/>
<name>I0V3N1_9PSEU</name>
<gene>
    <name evidence="4" type="ORF">SacxiDRAFT_2511</name>
</gene>
<evidence type="ECO:0000313" key="5">
    <source>
        <dbReference type="Proteomes" id="UP000004691"/>
    </source>
</evidence>
<keyword evidence="3" id="KW-0732">Signal</keyword>
<sequence length="562" mass="57926">MRRKSHSRPRVLALPVTAVLLALLAAPAAAQTVPTTPEPEPAEDGQPPISVETKPKGRVMAEASTALGVLRLLPEAVKAEATMPGWDENLPRQSALEGGFALSYTRADSESHLSYERSIAEAAPFGLSVAGHTPQAPGSVVQTALPDNDKALSTGLESPDNPLVNVSALAGRAHARWSETVGPCVGTVADAGTSAASLSLANAIPTMPDANRIAEAGGELGAALEELPGSLANLGGLLSGSRAGAGGAGFLVSVDKALSTRSVVRLVDIGEGRTTRKAVEAVSTLQAGRIDILKGTPLGLTVRVAGQPTLRVVSTGEAETSTVEYTAPVLTVERNGTTLFRLDAANPTADVPIGLPLPELKDLPGYEDLSDTPVVGDAAERIDGTLATLSGEAADRVLDIGVLRLSIAEIDENARTVTKPFAGHQVTAVARMLDVRVLPTDRLRDLLPEEQARTLPSALVQVSLGEQTADAYAPEGGVDCSEPEEPGQAAPREPAPPANPSRPDRPDVPAALAHTSAAYSAVPLFWTGTALLLTGVVLVAALPNRPVRAPAGTRPSPHPRST</sequence>
<dbReference type="Proteomes" id="UP000004691">
    <property type="component" value="Unassembled WGS sequence"/>
</dbReference>
<keyword evidence="2" id="KW-0472">Membrane</keyword>
<accession>I0V3N1</accession>
<feature type="chain" id="PRO_5003634730" evidence="3">
    <location>
        <begin position="31"/>
        <end position="562"/>
    </location>
</feature>
<reference evidence="4 5" key="1">
    <citation type="submission" date="2012-01" db="EMBL/GenBank/DDBJ databases">
        <title>Improved High-Quality Draft sequence of Saccharomonospora xinjiangensis XJ-54.</title>
        <authorList>
            <consortium name="US DOE Joint Genome Institute"/>
            <person name="Lucas S."/>
            <person name="Han J."/>
            <person name="Lapidus A."/>
            <person name="Cheng J.-F."/>
            <person name="Goodwin L."/>
            <person name="Pitluck S."/>
            <person name="Peters L."/>
            <person name="Mikhailova N."/>
            <person name="Teshima H."/>
            <person name="Detter J.C."/>
            <person name="Han C."/>
            <person name="Tapia R."/>
            <person name="Land M."/>
            <person name="Hauser L."/>
            <person name="Kyrpides N."/>
            <person name="Ivanova N."/>
            <person name="Pagani I."/>
            <person name="Brambilla E.-M."/>
            <person name="Klenk H.-P."/>
            <person name="Woyke T."/>
        </authorList>
    </citation>
    <scope>NUCLEOTIDE SEQUENCE [LARGE SCALE GENOMIC DNA]</scope>
    <source>
        <strain evidence="4 5">XJ-54</strain>
    </source>
</reference>
<evidence type="ECO:0000256" key="3">
    <source>
        <dbReference type="SAM" id="SignalP"/>
    </source>
</evidence>
<feature type="region of interest" description="Disordered" evidence="1">
    <location>
        <begin position="472"/>
        <end position="509"/>
    </location>
</feature>
<feature type="region of interest" description="Disordered" evidence="1">
    <location>
        <begin position="31"/>
        <end position="56"/>
    </location>
</feature>
<dbReference type="eggNOG" id="ENOG5033K2H">
    <property type="taxonomic scope" value="Bacteria"/>
</dbReference>
<keyword evidence="2" id="KW-1133">Transmembrane helix</keyword>
<organism evidence="4 5">
    <name type="scientific">Saccharomonospora xinjiangensis XJ-54</name>
    <dbReference type="NCBI Taxonomy" id="882086"/>
    <lineage>
        <taxon>Bacteria</taxon>
        <taxon>Bacillati</taxon>
        <taxon>Actinomycetota</taxon>
        <taxon>Actinomycetes</taxon>
        <taxon>Pseudonocardiales</taxon>
        <taxon>Pseudonocardiaceae</taxon>
        <taxon>Saccharomonospora</taxon>
    </lineage>
</organism>
<feature type="transmembrane region" description="Helical" evidence="2">
    <location>
        <begin position="524"/>
        <end position="542"/>
    </location>
</feature>
<feature type="signal peptide" evidence="3">
    <location>
        <begin position="1"/>
        <end position="30"/>
    </location>
</feature>
<dbReference type="EMBL" id="JH636049">
    <property type="protein sequence ID" value="EID54734.1"/>
    <property type="molecule type" value="Genomic_DNA"/>
</dbReference>
<dbReference type="HOGENOM" id="CLU_516665_0_0_11"/>